<gene>
    <name evidence="2" type="ORF">BJ554DRAFT_241</name>
</gene>
<evidence type="ECO:0000313" key="2">
    <source>
        <dbReference type="EMBL" id="KAG5463321.1"/>
    </source>
</evidence>
<feature type="region of interest" description="Disordered" evidence="1">
    <location>
        <begin position="30"/>
        <end position="62"/>
    </location>
</feature>
<feature type="compositionally biased region" description="Low complexity" evidence="1">
    <location>
        <begin position="30"/>
        <end position="43"/>
    </location>
</feature>
<organism evidence="2 3">
    <name type="scientific">Olpidium bornovanus</name>
    <dbReference type="NCBI Taxonomy" id="278681"/>
    <lineage>
        <taxon>Eukaryota</taxon>
        <taxon>Fungi</taxon>
        <taxon>Fungi incertae sedis</taxon>
        <taxon>Olpidiomycota</taxon>
        <taxon>Olpidiomycotina</taxon>
        <taxon>Olpidiomycetes</taxon>
        <taxon>Olpidiales</taxon>
        <taxon>Olpidiaceae</taxon>
        <taxon>Olpidium</taxon>
    </lineage>
</organism>
<evidence type="ECO:0000256" key="1">
    <source>
        <dbReference type="SAM" id="MobiDB-lite"/>
    </source>
</evidence>
<dbReference type="AlphaFoldDB" id="A0A8H8A1Q3"/>
<dbReference type="EMBL" id="JAEFCI010000808">
    <property type="protein sequence ID" value="KAG5463321.1"/>
    <property type="molecule type" value="Genomic_DNA"/>
</dbReference>
<name>A0A8H8A1Q3_9FUNG</name>
<dbReference type="Proteomes" id="UP000673691">
    <property type="component" value="Unassembled WGS sequence"/>
</dbReference>
<accession>A0A8H8A1Q3</accession>
<keyword evidence="3" id="KW-1185">Reference proteome</keyword>
<proteinExistence type="predicted"/>
<sequence>MIQIDPQKRPDISEVYEVARANVNKHAAAAAAAAAGAASSAAGTKSPDQQPTAKSEETAPIT</sequence>
<evidence type="ECO:0000313" key="3">
    <source>
        <dbReference type="Proteomes" id="UP000673691"/>
    </source>
</evidence>
<reference evidence="2 3" key="1">
    <citation type="journal article" name="Sci. Rep.">
        <title>Genome-scale phylogenetic analyses confirm Olpidium as the closest living zoosporic fungus to the non-flagellated, terrestrial fungi.</title>
        <authorList>
            <person name="Chang Y."/>
            <person name="Rochon D."/>
            <person name="Sekimoto S."/>
            <person name="Wang Y."/>
            <person name="Chovatia M."/>
            <person name="Sandor L."/>
            <person name="Salamov A."/>
            <person name="Grigoriev I.V."/>
            <person name="Stajich J.E."/>
            <person name="Spatafora J.W."/>
        </authorList>
    </citation>
    <scope>NUCLEOTIDE SEQUENCE [LARGE SCALE GENOMIC DNA]</scope>
    <source>
        <strain evidence="2">S191</strain>
    </source>
</reference>
<protein>
    <submittedName>
        <fullName evidence="2">Uncharacterized protein</fullName>
    </submittedName>
</protein>
<comment type="caution">
    <text evidence="2">The sequence shown here is derived from an EMBL/GenBank/DDBJ whole genome shotgun (WGS) entry which is preliminary data.</text>
</comment>